<dbReference type="PANTHER" id="PTHR33324">
    <property type="entry name" value="EXPRESSED PROTEIN"/>
    <property type="match status" value="1"/>
</dbReference>
<sequence>MQRLTRPGKKAPIFWDSEGVDGGKSSLRVRGSDRNNGNTKKALLKQMAAGIKIVIAPAILCREKINTLEKQYREAQDFLAATGAGITDEKDLRAIVQKRCPYYYELHDVMINRPSSRPKITSDDLDAEATAEHGEGGAIVQQGVSRPLPLRSSQAGNKGNTESVERLLNQQAEVLCARGEQREMMMVYQKHNYNLKEKEFKLKEEKNAPESAKREAVVQLLLSRKKIQDDDVELDDIVRLLPLPPQE</sequence>
<dbReference type="Proteomes" id="UP000002640">
    <property type="component" value="Unassembled WGS sequence"/>
</dbReference>
<organism evidence="2 3">
    <name type="scientific">Phytophthora sojae (strain P6497)</name>
    <name type="common">Soybean stem and root rot agent</name>
    <name type="synonym">Phytophthora megasperma f. sp. glycines</name>
    <dbReference type="NCBI Taxonomy" id="1094619"/>
    <lineage>
        <taxon>Eukaryota</taxon>
        <taxon>Sar</taxon>
        <taxon>Stramenopiles</taxon>
        <taxon>Oomycota</taxon>
        <taxon>Peronosporomycetes</taxon>
        <taxon>Peronosporales</taxon>
        <taxon>Peronosporaceae</taxon>
        <taxon>Phytophthora</taxon>
    </lineage>
</organism>
<gene>
    <name evidence="2" type="ORF">PHYSODRAFT_317903</name>
</gene>
<name>G5A1V1_PHYSP</name>
<feature type="region of interest" description="Disordered" evidence="1">
    <location>
        <begin position="135"/>
        <end position="162"/>
    </location>
</feature>
<reference evidence="2 3" key="1">
    <citation type="journal article" date="2006" name="Science">
        <title>Phytophthora genome sequences uncover evolutionary origins and mechanisms of pathogenesis.</title>
        <authorList>
            <person name="Tyler B.M."/>
            <person name="Tripathy S."/>
            <person name="Zhang X."/>
            <person name="Dehal P."/>
            <person name="Jiang R.H."/>
            <person name="Aerts A."/>
            <person name="Arredondo F.D."/>
            <person name="Baxter L."/>
            <person name="Bensasson D."/>
            <person name="Beynon J.L."/>
            <person name="Chapman J."/>
            <person name="Damasceno C.M."/>
            <person name="Dorrance A.E."/>
            <person name="Dou D."/>
            <person name="Dickerman A.W."/>
            <person name="Dubchak I.L."/>
            <person name="Garbelotto M."/>
            <person name="Gijzen M."/>
            <person name="Gordon S.G."/>
            <person name="Govers F."/>
            <person name="Grunwald N.J."/>
            <person name="Huang W."/>
            <person name="Ivors K.L."/>
            <person name="Jones R.W."/>
            <person name="Kamoun S."/>
            <person name="Krampis K."/>
            <person name="Lamour K.H."/>
            <person name="Lee M.K."/>
            <person name="McDonald W.H."/>
            <person name="Medina M."/>
            <person name="Meijer H.J."/>
            <person name="Nordberg E.K."/>
            <person name="Maclean D.J."/>
            <person name="Ospina-Giraldo M.D."/>
            <person name="Morris P.F."/>
            <person name="Phuntumart V."/>
            <person name="Putnam N.H."/>
            <person name="Rash S."/>
            <person name="Rose J.K."/>
            <person name="Sakihama Y."/>
            <person name="Salamov A.A."/>
            <person name="Savidor A."/>
            <person name="Scheuring C.F."/>
            <person name="Smith B.M."/>
            <person name="Sobral B.W."/>
            <person name="Terry A."/>
            <person name="Torto-Alalibo T.A."/>
            <person name="Win J."/>
            <person name="Xu Z."/>
            <person name="Zhang H."/>
            <person name="Grigoriev I.V."/>
            <person name="Rokhsar D.S."/>
            <person name="Boore J.L."/>
        </authorList>
    </citation>
    <scope>NUCLEOTIDE SEQUENCE [LARGE SCALE GENOMIC DNA]</scope>
    <source>
        <strain evidence="2 3">P6497</strain>
    </source>
</reference>
<dbReference type="RefSeq" id="XP_009533644.1">
    <property type="nucleotide sequence ID" value="XM_009535349.1"/>
</dbReference>
<keyword evidence="3" id="KW-1185">Reference proteome</keyword>
<evidence type="ECO:0000256" key="1">
    <source>
        <dbReference type="SAM" id="MobiDB-lite"/>
    </source>
</evidence>
<evidence type="ECO:0000313" key="2">
    <source>
        <dbReference type="EMBL" id="EGZ10899.1"/>
    </source>
</evidence>
<dbReference type="SMR" id="G5A1V1"/>
<proteinExistence type="predicted"/>
<dbReference type="GeneID" id="20644138"/>
<dbReference type="InParanoid" id="G5A1V1"/>
<accession>G5A1V1</accession>
<dbReference type="EMBL" id="JH159158">
    <property type="protein sequence ID" value="EGZ10899.1"/>
    <property type="molecule type" value="Genomic_DNA"/>
</dbReference>
<feature type="compositionally biased region" description="Polar residues" evidence="1">
    <location>
        <begin position="151"/>
        <end position="162"/>
    </location>
</feature>
<dbReference type="KEGG" id="psoj:PHYSODRAFT_317903"/>
<protein>
    <submittedName>
        <fullName evidence="2">Uncharacterized protein</fullName>
    </submittedName>
</protein>
<dbReference type="AlphaFoldDB" id="G5A1V1"/>
<evidence type="ECO:0000313" key="3">
    <source>
        <dbReference type="Proteomes" id="UP000002640"/>
    </source>
</evidence>
<dbReference type="PANTHER" id="PTHR33324:SF2">
    <property type="entry name" value="MYB_SANT-LIKE DNA-BINDING DOMAIN-CONTAINING PROTEIN"/>
    <property type="match status" value="1"/>
</dbReference>